<dbReference type="EMBL" id="CP030261">
    <property type="protein sequence ID" value="AXB57776.1"/>
    <property type="molecule type" value="Genomic_DNA"/>
</dbReference>
<dbReference type="KEGG" id="ffl:HYN86_14695"/>
<protein>
    <recommendedName>
        <fullName evidence="4">Lipocalin-like domain-containing protein</fullName>
    </recommendedName>
</protein>
<dbReference type="Proteomes" id="UP000251561">
    <property type="component" value="Chromosome"/>
</dbReference>
<gene>
    <name evidence="2" type="ORF">HYN86_14695</name>
</gene>
<evidence type="ECO:0008006" key="4">
    <source>
        <dbReference type="Google" id="ProtNLM"/>
    </source>
</evidence>
<organism evidence="2 3">
    <name type="scientific">Flavobacterium fluviale</name>
    <dbReference type="NCBI Taxonomy" id="2249356"/>
    <lineage>
        <taxon>Bacteria</taxon>
        <taxon>Pseudomonadati</taxon>
        <taxon>Bacteroidota</taxon>
        <taxon>Flavobacteriia</taxon>
        <taxon>Flavobacteriales</taxon>
        <taxon>Flavobacteriaceae</taxon>
        <taxon>Flavobacterium</taxon>
    </lineage>
</organism>
<feature type="chain" id="PRO_5017055808" description="Lipocalin-like domain-containing protein" evidence="1">
    <location>
        <begin position="19"/>
        <end position="137"/>
    </location>
</feature>
<keyword evidence="3" id="KW-1185">Reference proteome</keyword>
<sequence length="137" mass="15802">MKKIGLLILVLISLVSCSSDERSDENTRYTGTDYYGKWINIENNTQGWSDHYVFNRDNTFTRVKTVNGVTANLSGTFEVIIREEKPNFQLTYSEPSNLIYNCSNGFGGKSELLYIFDGYLENAARMCDYQLTYRKDK</sequence>
<dbReference type="AlphaFoldDB" id="A0A344LV34"/>
<reference evidence="2 3" key="1">
    <citation type="submission" date="2018-06" db="EMBL/GenBank/DDBJ databases">
        <title>Genome sequencing of Flavobacterium.</title>
        <authorList>
            <person name="Baek M.-G."/>
            <person name="Yi H."/>
        </authorList>
    </citation>
    <scope>NUCLEOTIDE SEQUENCE [LARGE SCALE GENOMIC DNA]</scope>
    <source>
        <strain evidence="2 3">HYN0086</strain>
    </source>
</reference>
<name>A0A344LV34_9FLAO</name>
<proteinExistence type="predicted"/>
<dbReference type="PROSITE" id="PS51257">
    <property type="entry name" value="PROKAR_LIPOPROTEIN"/>
    <property type="match status" value="1"/>
</dbReference>
<feature type="signal peptide" evidence="1">
    <location>
        <begin position="1"/>
        <end position="18"/>
    </location>
</feature>
<accession>A0A344LV34</accession>
<dbReference type="RefSeq" id="WP_113678719.1">
    <property type="nucleotide sequence ID" value="NZ_CP030261.1"/>
</dbReference>
<evidence type="ECO:0000256" key="1">
    <source>
        <dbReference type="SAM" id="SignalP"/>
    </source>
</evidence>
<evidence type="ECO:0000313" key="3">
    <source>
        <dbReference type="Proteomes" id="UP000251561"/>
    </source>
</evidence>
<keyword evidence="1" id="KW-0732">Signal</keyword>
<dbReference type="OrthoDB" id="882993at2"/>
<evidence type="ECO:0000313" key="2">
    <source>
        <dbReference type="EMBL" id="AXB57776.1"/>
    </source>
</evidence>